<feature type="domain" description="26S proteasome non-ATPase regulatory subunit RPN1 C-terminal" evidence="8">
    <location>
        <begin position="855"/>
        <end position="908"/>
    </location>
</feature>
<dbReference type="Pfam" id="PF18051">
    <property type="entry name" value="RPN1_C"/>
    <property type="match status" value="1"/>
</dbReference>
<evidence type="ECO:0000256" key="1">
    <source>
        <dbReference type="ARBA" id="ARBA00005460"/>
    </source>
</evidence>
<comment type="function">
    <text evidence="4 5">Acts as a regulatory subunit of the 26 proteasome which is involved in the ATP-dependent degradation of ubiquitinated proteins.</text>
</comment>
<evidence type="ECO:0000256" key="5">
    <source>
        <dbReference type="PIRNR" id="PIRNR015965"/>
    </source>
</evidence>
<feature type="compositionally biased region" description="Basic and acidic residues" evidence="6">
    <location>
        <begin position="629"/>
        <end position="642"/>
    </location>
</feature>
<evidence type="ECO:0000313" key="9">
    <source>
        <dbReference type="EMBL" id="ORZ37891.1"/>
    </source>
</evidence>
<dbReference type="AlphaFoldDB" id="A0A1Y2HVV8"/>
<feature type="region of interest" description="Disordered" evidence="6">
    <location>
        <begin position="1"/>
        <end position="46"/>
    </location>
</feature>
<dbReference type="GO" id="GO:0008540">
    <property type="term" value="C:proteasome regulatory particle, base subcomplex"/>
    <property type="evidence" value="ECO:0007669"/>
    <property type="project" value="UniProtKB-UniRule"/>
</dbReference>
<feature type="domain" description="RPN1 N-terminal" evidence="7">
    <location>
        <begin position="54"/>
        <end position="350"/>
    </location>
</feature>
<dbReference type="Proteomes" id="UP000193411">
    <property type="component" value="Unassembled WGS sequence"/>
</dbReference>
<evidence type="ECO:0000313" key="10">
    <source>
        <dbReference type="Proteomes" id="UP000193411"/>
    </source>
</evidence>
<dbReference type="GO" id="GO:0042176">
    <property type="term" value="P:regulation of protein catabolic process"/>
    <property type="evidence" value="ECO:0007669"/>
    <property type="project" value="InterPro"/>
</dbReference>
<dbReference type="InterPro" id="IPR002015">
    <property type="entry name" value="Proteasome/cyclosome_rpt"/>
</dbReference>
<dbReference type="InterPro" id="IPR041433">
    <property type="entry name" value="RPN1_C"/>
</dbReference>
<dbReference type="PANTHER" id="PTHR10943:SF1">
    <property type="entry name" value="26S PROTEASOME NON-ATPASE REGULATORY SUBUNIT 2"/>
    <property type="match status" value="1"/>
</dbReference>
<feature type="compositionally biased region" description="Basic and acidic residues" evidence="6">
    <location>
        <begin position="18"/>
        <end position="30"/>
    </location>
</feature>
<dbReference type="STRING" id="765915.A0A1Y2HVV8"/>
<dbReference type="OrthoDB" id="10252509at2759"/>
<evidence type="ECO:0000256" key="3">
    <source>
        <dbReference type="ARBA" id="ARBA00022942"/>
    </source>
</evidence>
<evidence type="ECO:0000259" key="8">
    <source>
        <dbReference type="Pfam" id="PF18051"/>
    </source>
</evidence>
<keyword evidence="3 5" id="KW-0647">Proteasome</keyword>
<keyword evidence="2" id="KW-0677">Repeat</keyword>
<dbReference type="FunFam" id="1.25.10.10:FF:000026">
    <property type="entry name" value="26S proteasome non-ATPase regulatory subunit 2"/>
    <property type="match status" value="1"/>
</dbReference>
<evidence type="ECO:0000256" key="6">
    <source>
        <dbReference type="SAM" id="MobiDB-lite"/>
    </source>
</evidence>
<dbReference type="GO" id="GO:0005634">
    <property type="term" value="C:nucleus"/>
    <property type="evidence" value="ECO:0007669"/>
    <property type="project" value="TreeGrafter"/>
</dbReference>
<dbReference type="InterPro" id="IPR011989">
    <property type="entry name" value="ARM-like"/>
</dbReference>
<dbReference type="EMBL" id="MCFL01000011">
    <property type="protein sequence ID" value="ORZ37891.1"/>
    <property type="molecule type" value="Genomic_DNA"/>
</dbReference>
<evidence type="ECO:0000256" key="4">
    <source>
        <dbReference type="ARBA" id="ARBA00057191"/>
    </source>
</evidence>
<protein>
    <recommendedName>
        <fullName evidence="5">26S proteasome regulatory subunit RPN1</fullName>
    </recommendedName>
</protein>
<accession>A0A1Y2HVV8</accession>
<dbReference type="Pfam" id="PF01851">
    <property type="entry name" value="PC_rep"/>
    <property type="match status" value="1"/>
</dbReference>
<dbReference type="Pfam" id="PF17781">
    <property type="entry name" value="RPN1_RPN2_N"/>
    <property type="match status" value="1"/>
</dbReference>
<dbReference type="InterPro" id="IPR016643">
    <property type="entry name" value="26S_Psome_Rpn1"/>
</dbReference>
<gene>
    <name evidence="9" type="ORF">BCR44DRAFT_159793</name>
</gene>
<name>A0A1Y2HVV8_9FUNG</name>
<dbReference type="InterPro" id="IPR040892">
    <property type="entry name" value="RPN1_N"/>
</dbReference>
<organism evidence="9 10">
    <name type="scientific">Catenaria anguillulae PL171</name>
    <dbReference type="NCBI Taxonomy" id="765915"/>
    <lineage>
        <taxon>Eukaryota</taxon>
        <taxon>Fungi</taxon>
        <taxon>Fungi incertae sedis</taxon>
        <taxon>Blastocladiomycota</taxon>
        <taxon>Blastocladiomycetes</taxon>
        <taxon>Blastocladiales</taxon>
        <taxon>Catenariaceae</taxon>
        <taxon>Catenaria</taxon>
    </lineage>
</organism>
<comment type="similarity">
    <text evidence="1 5">Belongs to the proteasome subunit S2 family.</text>
</comment>
<feature type="region of interest" description="Disordered" evidence="6">
    <location>
        <begin position="618"/>
        <end position="642"/>
    </location>
</feature>
<dbReference type="SUPFAM" id="SSF48371">
    <property type="entry name" value="ARM repeat"/>
    <property type="match status" value="1"/>
</dbReference>
<feature type="compositionally biased region" description="Low complexity" evidence="6">
    <location>
        <begin position="619"/>
        <end position="628"/>
    </location>
</feature>
<dbReference type="GO" id="GO:0034515">
    <property type="term" value="C:proteasome storage granule"/>
    <property type="evidence" value="ECO:0007669"/>
    <property type="project" value="TreeGrafter"/>
</dbReference>
<dbReference type="GO" id="GO:0030234">
    <property type="term" value="F:enzyme regulator activity"/>
    <property type="evidence" value="ECO:0007669"/>
    <property type="project" value="UniProtKB-UniRule"/>
</dbReference>
<keyword evidence="10" id="KW-1185">Reference proteome</keyword>
<dbReference type="InterPro" id="IPR016024">
    <property type="entry name" value="ARM-type_fold"/>
</dbReference>
<dbReference type="PIRSF" id="PIRSF015965">
    <property type="entry name" value="26S_Psome_Rpn1"/>
    <property type="match status" value="1"/>
</dbReference>
<evidence type="ECO:0000256" key="2">
    <source>
        <dbReference type="ARBA" id="ARBA00022737"/>
    </source>
</evidence>
<sequence>MTNKEKDIVNVDPVSNDDPQKEQRKPHVDSGKPQADTLPEDDLSEEDKQLKDELDLLVLRLTESDRKLHRPALESLRTLIRSSTSSMTSVPKPLKFLRPHYPSLKLCYDQWPQSEDKLFLADVLSVLGMTYAEEGVRDSIKYRLLGTSDEVGSWGHEYVRHLAAEIGEEYAARIAADADAQVADLLALADQITPFFLKHNAEADAVDLLLELEVIDRLVPHVDKNTVARVGLYMISCVPYLPYPEDETVLRAAHAIYRNVGQVPEALVLAMRLDDKQLMQQDFEACTDPVVRKQLAYMLARHSATVATDDDMEQEILANTKLSEHFLALAQELGITDPKTPDDIYKTHLEARNSAMTMDSAKQNLASSLVNAFVNCGFAKDKLMLVDDPQWIYKNKDHAMVSATASLGMLMLWDVQGGLTHIDKYMYSTDDNIKAGGLLAVGLVSANVRDENEPAMALLAEHLTEGSTATRLAAITGLGIAYAGTAKAEVGELLSPLLVDNGEISCHAALALGLIFSGTCDGDLTSQVLQVLMEHPEKSAAAPAKHKLMGLGLALLYLGKQEACEATVETLKAIESPMSRPWQVLVETCAYAGTGNVLKVQAMTRLCSEQLSVPTTTTSAAAEGGAAASKKDAKEKESKDKEAAEAAAADWQGLAVLGMAMVAMGEDVGAEMMLRTYNHLMHYGTPAIRKCVPLAIALQCASNPVVTVLDTLSKFSHDHDIEVAVNAIFAMGMVGAGTNNARLAQMLRQLASYYNKDPSCLFMVRVAQGMVHMGKGTVTVNPYHTNRSLLSRVALGGLLTVLVAMTDAKHTILGKSHWMLYHLASAMYPRMLLVLDEELKPKSVSVRVGQAVDVVGQAGRPKTITGFQTHNTPVLMAYGERAELATEEFVTLTPVVEGFVVVRKNPEYMEEDKE</sequence>
<evidence type="ECO:0000259" key="7">
    <source>
        <dbReference type="Pfam" id="PF17781"/>
    </source>
</evidence>
<dbReference type="GO" id="GO:0043161">
    <property type="term" value="P:proteasome-mediated ubiquitin-dependent protein catabolic process"/>
    <property type="evidence" value="ECO:0007669"/>
    <property type="project" value="TreeGrafter"/>
</dbReference>
<comment type="caution">
    <text evidence="9">The sequence shown here is derived from an EMBL/GenBank/DDBJ whole genome shotgun (WGS) entry which is preliminary data.</text>
</comment>
<dbReference type="PANTHER" id="PTHR10943">
    <property type="entry name" value="26S PROTEASOME NON-ATPASE REGULATORY SUBUNIT"/>
    <property type="match status" value="1"/>
</dbReference>
<reference evidence="9 10" key="1">
    <citation type="submission" date="2016-07" db="EMBL/GenBank/DDBJ databases">
        <title>Pervasive Adenine N6-methylation of Active Genes in Fungi.</title>
        <authorList>
            <consortium name="DOE Joint Genome Institute"/>
            <person name="Mondo S.J."/>
            <person name="Dannebaum R.O."/>
            <person name="Kuo R.C."/>
            <person name="Labutti K."/>
            <person name="Haridas S."/>
            <person name="Kuo A."/>
            <person name="Salamov A."/>
            <person name="Ahrendt S.R."/>
            <person name="Lipzen A."/>
            <person name="Sullivan W."/>
            <person name="Andreopoulos W.B."/>
            <person name="Clum A."/>
            <person name="Lindquist E."/>
            <person name="Daum C."/>
            <person name="Ramamoorthy G.K."/>
            <person name="Gryganskyi A."/>
            <person name="Culley D."/>
            <person name="Magnuson J.K."/>
            <person name="James T.Y."/>
            <person name="O'Malley M.A."/>
            <person name="Stajich J.E."/>
            <person name="Spatafora J.W."/>
            <person name="Visel A."/>
            <person name="Grigoriev I.V."/>
        </authorList>
    </citation>
    <scope>NUCLEOTIDE SEQUENCE [LARGE SCALE GENOMIC DNA]</scope>
    <source>
        <strain evidence="9 10">PL171</strain>
    </source>
</reference>
<dbReference type="Gene3D" id="1.25.10.10">
    <property type="entry name" value="Leucine-rich Repeat Variant"/>
    <property type="match status" value="1"/>
</dbReference>
<proteinExistence type="inferred from homology"/>